<proteinExistence type="predicted"/>
<evidence type="ECO:0000256" key="1">
    <source>
        <dbReference type="SAM" id="SignalP"/>
    </source>
</evidence>
<name>A0AAD4KRI3_9EURO</name>
<keyword evidence="1" id="KW-0732">Signal</keyword>
<feature type="signal peptide" evidence="1">
    <location>
        <begin position="1"/>
        <end position="17"/>
    </location>
</feature>
<dbReference type="EMBL" id="JAJTJA010000006">
    <property type="protein sequence ID" value="KAH8697333.1"/>
    <property type="molecule type" value="Genomic_DNA"/>
</dbReference>
<keyword evidence="3" id="KW-1185">Reference proteome</keyword>
<protein>
    <submittedName>
        <fullName evidence="2">Uncharacterized protein</fullName>
    </submittedName>
</protein>
<gene>
    <name evidence="2" type="ORF">BGW36DRAFT_165677</name>
</gene>
<evidence type="ECO:0000313" key="3">
    <source>
        <dbReference type="Proteomes" id="UP001201262"/>
    </source>
</evidence>
<dbReference type="GeneID" id="70239893"/>
<feature type="chain" id="PRO_5042157710" evidence="1">
    <location>
        <begin position="18"/>
        <end position="75"/>
    </location>
</feature>
<organism evidence="2 3">
    <name type="scientific">Talaromyces proteolyticus</name>
    <dbReference type="NCBI Taxonomy" id="1131652"/>
    <lineage>
        <taxon>Eukaryota</taxon>
        <taxon>Fungi</taxon>
        <taxon>Dikarya</taxon>
        <taxon>Ascomycota</taxon>
        <taxon>Pezizomycotina</taxon>
        <taxon>Eurotiomycetes</taxon>
        <taxon>Eurotiomycetidae</taxon>
        <taxon>Eurotiales</taxon>
        <taxon>Trichocomaceae</taxon>
        <taxon>Talaromyces</taxon>
        <taxon>Talaromyces sect. Bacilispori</taxon>
    </lineage>
</organism>
<dbReference type="AlphaFoldDB" id="A0AAD4KRI3"/>
<reference evidence="2" key="1">
    <citation type="submission" date="2021-12" db="EMBL/GenBank/DDBJ databases">
        <title>Convergent genome expansion in fungi linked to evolution of root-endophyte symbiosis.</title>
        <authorList>
            <consortium name="DOE Joint Genome Institute"/>
            <person name="Ke Y.-H."/>
            <person name="Bonito G."/>
            <person name="Liao H.-L."/>
            <person name="Looney B."/>
            <person name="Rojas-Flechas A."/>
            <person name="Nash J."/>
            <person name="Hameed K."/>
            <person name="Schadt C."/>
            <person name="Martin F."/>
            <person name="Crous P.W."/>
            <person name="Miettinen O."/>
            <person name="Magnuson J.K."/>
            <person name="Labbe J."/>
            <person name="Jacobson D."/>
            <person name="Doktycz M.J."/>
            <person name="Veneault-Fourrey C."/>
            <person name="Kuo A."/>
            <person name="Mondo S."/>
            <person name="Calhoun S."/>
            <person name="Riley R."/>
            <person name="Ohm R."/>
            <person name="LaButti K."/>
            <person name="Andreopoulos B."/>
            <person name="Pangilinan J."/>
            <person name="Nolan M."/>
            <person name="Tritt A."/>
            <person name="Clum A."/>
            <person name="Lipzen A."/>
            <person name="Daum C."/>
            <person name="Barry K."/>
            <person name="Grigoriev I.V."/>
            <person name="Vilgalys R."/>
        </authorList>
    </citation>
    <scope>NUCLEOTIDE SEQUENCE</scope>
    <source>
        <strain evidence="2">PMI_201</strain>
    </source>
</reference>
<dbReference type="RefSeq" id="XP_046072034.1">
    <property type="nucleotide sequence ID" value="XM_046209606.1"/>
</dbReference>
<sequence>ARILLSFSLFSLLNVSRQPLESRTVLFSVQKPRSRLSYSNSSVSTTSPALIYFSMGVQTAKELVHLHPHRTTWSL</sequence>
<feature type="non-terminal residue" evidence="2">
    <location>
        <position position="1"/>
    </location>
</feature>
<comment type="caution">
    <text evidence="2">The sequence shown here is derived from an EMBL/GenBank/DDBJ whole genome shotgun (WGS) entry which is preliminary data.</text>
</comment>
<evidence type="ECO:0000313" key="2">
    <source>
        <dbReference type="EMBL" id="KAH8697333.1"/>
    </source>
</evidence>
<accession>A0AAD4KRI3</accession>
<dbReference type="Proteomes" id="UP001201262">
    <property type="component" value="Unassembled WGS sequence"/>
</dbReference>